<evidence type="ECO:0000313" key="14">
    <source>
        <dbReference type="EMBL" id="GAQ26303.1"/>
    </source>
</evidence>
<dbReference type="InterPro" id="IPR005665">
    <property type="entry name" value="SecF_bac"/>
</dbReference>
<comment type="subcellular location">
    <subcellularLocation>
        <location evidence="1 12">Cell membrane</location>
        <topology evidence="1 12">Multi-pass membrane protein</topology>
    </subcellularLocation>
</comment>
<dbReference type="GO" id="GO:0005886">
    <property type="term" value="C:plasma membrane"/>
    <property type="evidence" value="ECO:0007669"/>
    <property type="project" value="UniProtKB-SubCell"/>
</dbReference>
<keyword evidence="4 12" id="KW-0812">Transmembrane</keyword>
<evidence type="ECO:0000313" key="15">
    <source>
        <dbReference type="Proteomes" id="UP000062160"/>
    </source>
</evidence>
<dbReference type="Gene3D" id="1.20.1640.10">
    <property type="entry name" value="Multidrug efflux transporter AcrB transmembrane domain"/>
    <property type="match status" value="1"/>
</dbReference>
<dbReference type="GO" id="GO:0065002">
    <property type="term" value="P:intracellular protein transmembrane transport"/>
    <property type="evidence" value="ECO:0007669"/>
    <property type="project" value="UniProtKB-UniRule"/>
</dbReference>
<organism evidence="14">
    <name type="scientific">Tepidanaerobacter syntrophicus</name>
    <dbReference type="NCBI Taxonomy" id="224999"/>
    <lineage>
        <taxon>Bacteria</taxon>
        <taxon>Bacillati</taxon>
        <taxon>Bacillota</taxon>
        <taxon>Clostridia</taxon>
        <taxon>Thermosediminibacterales</taxon>
        <taxon>Tepidanaerobacteraceae</taxon>
        <taxon>Tepidanaerobacter</taxon>
    </lineage>
</organism>
<comment type="function">
    <text evidence="9 12">Part of the Sec protein translocase complex. Interacts with the SecYEG preprotein conducting channel. SecDF uses the proton motive force (PMF) to complete protein translocation after the ATP-dependent function of SecA.</text>
</comment>
<keyword evidence="15" id="KW-1185">Reference proteome</keyword>
<dbReference type="EMBL" id="DF977003">
    <property type="protein sequence ID" value="GAQ26303.1"/>
    <property type="molecule type" value="Genomic_DNA"/>
</dbReference>
<accession>A0A0U9HQ65</accession>
<dbReference type="HAMAP" id="MF_01464_B">
    <property type="entry name" value="SecF_B"/>
    <property type="match status" value="1"/>
</dbReference>
<dbReference type="AlphaFoldDB" id="A0A0U9HQ65"/>
<evidence type="ECO:0000259" key="13">
    <source>
        <dbReference type="Pfam" id="PF02355"/>
    </source>
</evidence>
<keyword evidence="8 12" id="KW-0472">Membrane</keyword>
<dbReference type="STRING" id="224999.GCA_001485475_02347"/>
<keyword evidence="6 12" id="KW-1133">Transmembrane helix</keyword>
<dbReference type="InterPro" id="IPR022646">
    <property type="entry name" value="SecD/SecF_CS"/>
</dbReference>
<feature type="transmembrane region" description="Helical" evidence="12">
    <location>
        <begin position="255"/>
        <end position="281"/>
    </location>
</feature>
<dbReference type="Proteomes" id="UP000062160">
    <property type="component" value="Unassembled WGS sequence"/>
</dbReference>
<dbReference type="Pfam" id="PF07549">
    <property type="entry name" value="Sec_GG"/>
    <property type="match status" value="1"/>
</dbReference>
<comment type="subunit">
    <text evidence="12">Forms a complex with SecD. Part of the essential Sec protein translocation apparatus which comprises SecA, SecYEG and auxiliary proteins SecDF. Other proteins may also be involved.</text>
</comment>
<evidence type="ECO:0000256" key="10">
    <source>
        <dbReference type="ARBA" id="ARBA00060856"/>
    </source>
</evidence>
<sequence length="290" mass="32610">MKAYKIIEKKYLWFGLSLAVIIIGIAFLIFQGFNWGIDFTGGNMLQFDIHQSFELADARSILEQLDIREFEVKKGGDTQQELIIKTTTISEDMQNKISESLKQKWPNTELIQAETIDAVIGKEMRQQAIIALILANIGMLIYITFRFEFKSAVAAVLALVHDVLIIISFYAIFHIPVDSTFIAVVLTIVGYSINDTIVVFDRIRENLKTMRKASFTDIANLSIMQTLARSINTSFTTLITITALFLLGGETIKDFSLALIVGIASGTYSSIFIATPLWEIFRDRTKTVKA</sequence>
<dbReference type="InterPro" id="IPR048634">
    <property type="entry name" value="SecD_SecF_C"/>
</dbReference>
<keyword evidence="2 12" id="KW-0813">Transport</keyword>
<feature type="transmembrane region" description="Helical" evidence="12">
    <location>
        <begin position="12"/>
        <end position="33"/>
    </location>
</feature>
<proteinExistence type="inferred from homology"/>
<dbReference type="OrthoDB" id="9805019at2"/>
<evidence type="ECO:0000256" key="2">
    <source>
        <dbReference type="ARBA" id="ARBA00022448"/>
    </source>
</evidence>
<dbReference type="PRINTS" id="PR01755">
    <property type="entry name" value="SECFTRNLCASE"/>
</dbReference>
<dbReference type="GO" id="GO:0006605">
    <property type="term" value="P:protein targeting"/>
    <property type="evidence" value="ECO:0007669"/>
    <property type="project" value="UniProtKB-UniRule"/>
</dbReference>
<comment type="similarity">
    <text evidence="10">In the C-terminal section; belongs to the SecD/SecF family. SecF subfamily.</text>
</comment>
<keyword evidence="7 12" id="KW-0811">Translocation</keyword>
<evidence type="ECO:0000256" key="1">
    <source>
        <dbReference type="ARBA" id="ARBA00004651"/>
    </source>
</evidence>
<dbReference type="RefSeq" id="WP_059034256.1">
    <property type="nucleotide sequence ID" value="NZ_BSDN01000004.1"/>
</dbReference>
<comment type="similarity">
    <text evidence="11">In the N-terminal section; belongs to the SecD/SecF family. SecD subfamily.</text>
</comment>
<evidence type="ECO:0000256" key="11">
    <source>
        <dbReference type="ARBA" id="ARBA00061053"/>
    </source>
</evidence>
<evidence type="ECO:0000256" key="4">
    <source>
        <dbReference type="ARBA" id="ARBA00022692"/>
    </source>
</evidence>
<feature type="domain" description="Protein export membrane protein SecD/SecF C-terminal" evidence="13">
    <location>
        <begin position="98"/>
        <end position="282"/>
    </location>
</feature>
<gene>
    <name evidence="12" type="primary">secF</name>
    <name evidence="14" type="ORF">TSYNT_9567</name>
</gene>
<reference evidence="14" key="1">
    <citation type="journal article" date="2016" name="Genome Announc.">
        <title>Draft Genome Sequence of the Syntrophic Lactate-Degrading Bacterium Tepidanaerobacter syntrophicus JLT.</title>
        <authorList>
            <person name="Matsuura N."/>
            <person name="Ohashi A."/>
            <person name="Tourlousse D.M."/>
            <person name="Sekiguchi Y."/>
        </authorList>
    </citation>
    <scope>NUCLEOTIDE SEQUENCE [LARGE SCALE GENOMIC DNA]</scope>
    <source>
        <strain evidence="14">JL</strain>
    </source>
</reference>
<feature type="transmembrane region" description="Helical" evidence="12">
    <location>
        <begin position="179"/>
        <end position="200"/>
    </location>
</feature>
<dbReference type="PANTHER" id="PTHR30081">
    <property type="entry name" value="PROTEIN-EXPORT MEMBRANE PROTEIN SEC"/>
    <property type="match status" value="1"/>
</dbReference>
<evidence type="ECO:0000256" key="8">
    <source>
        <dbReference type="ARBA" id="ARBA00023136"/>
    </source>
</evidence>
<evidence type="ECO:0000256" key="6">
    <source>
        <dbReference type="ARBA" id="ARBA00022989"/>
    </source>
</evidence>
<comment type="similarity">
    <text evidence="12">Belongs to the SecD/SecF family. SecF subfamily.</text>
</comment>
<dbReference type="FunFam" id="1.20.1640.10:FF:000024">
    <property type="entry name" value="Multifunctional fusion protein"/>
    <property type="match status" value="1"/>
</dbReference>
<dbReference type="NCBIfam" id="TIGR00966">
    <property type="entry name" value="transloc_SecF"/>
    <property type="match status" value="1"/>
</dbReference>
<dbReference type="InterPro" id="IPR055344">
    <property type="entry name" value="SecD_SecF_C_bact"/>
</dbReference>
<dbReference type="GO" id="GO:0043952">
    <property type="term" value="P:protein transport by the Sec complex"/>
    <property type="evidence" value="ECO:0007669"/>
    <property type="project" value="UniProtKB-UniRule"/>
</dbReference>
<dbReference type="InterPro" id="IPR022645">
    <property type="entry name" value="SecD/SecF_bac"/>
</dbReference>
<evidence type="ECO:0000256" key="12">
    <source>
        <dbReference type="HAMAP-Rule" id="MF_01464"/>
    </source>
</evidence>
<evidence type="ECO:0000256" key="5">
    <source>
        <dbReference type="ARBA" id="ARBA00022927"/>
    </source>
</evidence>
<dbReference type="NCBIfam" id="TIGR00916">
    <property type="entry name" value="2A0604s01"/>
    <property type="match status" value="1"/>
</dbReference>
<keyword evidence="5 12" id="KW-0653">Protein transport</keyword>
<dbReference type="Pfam" id="PF02355">
    <property type="entry name" value="SecD_SecF_C"/>
    <property type="match status" value="1"/>
</dbReference>
<evidence type="ECO:0000256" key="3">
    <source>
        <dbReference type="ARBA" id="ARBA00022475"/>
    </source>
</evidence>
<name>A0A0U9HQ65_9FIRM</name>
<dbReference type="InterPro" id="IPR022813">
    <property type="entry name" value="SecD/SecF_arch_bac"/>
</dbReference>
<feature type="transmembrane region" description="Helical" evidence="12">
    <location>
        <begin position="231"/>
        <end position="249"/>
    </location>
</feature>
<feature type="transmembrane region" description="Helical" evidence="12">
    <location>
        <begin position="128"/>
        <end position="145"/>
    </location>
</feature>
<dbReference type="GO" id="GO:0015450">
    <property type="term" value="F:protein-transporting ATPase activity"/>
    <property type="evidence" value="ECO:0007669"/>
    <property type="project" value="InterPro"/>
</dbReference>
<keyword evidence="3 12" id="KW-1003">Cell membrane</keyword>
<evidence type="ECO:0000256" key="9">
    <source>
        <dbReference type="ARBA" id="ARBA00059018"/>
    </source>
</evidence>
<dbReference type="PANTHER" id="PTHR30081:SF8">
    <property type="entry name" value="PROTEIN TRANSLOCASE SUBUNIT SECF"/>
    <property type="match status" value="1"/>
</dbReference>
<dbReference type="SUPFAM" id="SSF82866">
    <property type="entry name" value="Multidrug efflux transporter AcrB transmembrane domain"/>
    <property type="match status" value="1"/>
</dbReference>
<protein>
    <recommendedName>
        <fullName evidence="12">Protein-export membrane protein SecF</fullName>
    </recommendedName>
</protein>
<evidence type="ECO:0000256" key="7">
    <source>
        <dbReference type="ARBA" id="ARBA00023010"/>
    </source>
</evidence>
<feature type="transmembrane region" description="Helical" evidence="12">
    <location>
        <begin position="152"/>
        <end position="173"/>
    </location>
</feature>